<keyword evidence="2" id="KW-0472">Membrane</keyword>
<accession>A0A448MUG3</accession>
<gene>
    <name evidence="3" type="ORF">NCTC12967_00047</name>
</gene>
<organism evidence="3 4">
    <name type="scientific">Arachnia propionica</name>
    <dbReference type="NCBI Taxonomy" id="1750"/>
    <lineage>
        <taxon>Bacteria</taxon>
        <taxon>Bacillati</taxon>
        <taxon>Actinomycetota</taxon>
        <taxon>Actinomycetes</taxon>
        <taxon>Propionibacteriales</taxon>
        <taxon>Propionibacteriaceae</taxon>
        <taxon>Arachnia</taxon>
    </lineage>
</organism>
<feature type="compositionally biased region" description="Basic and acidic residues" evidence="1">
    <location>
        <begin position="394"/>
        <end position="406"/>
    </location>
</feature>
<evidence type="ECO:0000256" key="1">
    <source>
        <dbReference type="SAM" id="MobiDB-lite"/>
    </source>
</evidence>
<reference evidence="3 4" key="1">
    <citation type="submission" date="2018-12" db="EMBL/GenBank/DDBJ databases">
        <authorList>
            <consortium name="Pathogen Informatics"/>
        </authorList>
    </citation>
    <scope>NUCLEOTIDE SEQUENCE [LARGE SCALE GENOMIC DNA]</scope>
    <source>
        <strain evidence="3 4">NCTC12967</strain>
    </source>
</reference>
<dbReference type="RefSeq" id="WP_061787459.1">
    <property type="nucleotide sequence ID" value="NZ_CAJZDL010000038.1"/>
</dbReference>
<evidence type="ECO:0000256" key="2">
    <source>
        <dbReference type="SAM" id="Phobius"/>
    </source>
</evidence>
<dbReference type="GeneID" id="64405559"/>
<name>A0A448MUG3_9ACTN</name>
<proteinExistence type="predicted"/>
<keyword evidence="2" id="KW-0812">Transmembrane</keyword>
<evidence type="ECO:0000313" key="3">
    <source>
        <dbReference type="EMBL" id="VEH68787.1"/>
    </source>
</evidence>
<dbReference type="Proteomes" id="UP000273044">
    <property type="component" value="Chromosome"/>
</dbReference>
<evidence type="ECO:0000313" key="4">
    <source>
        <dbReference type="Proteomes" id="UP000273044"/>
    </source>
</evidence>
<feature type="transmembrane region" description="Helical" evidence="2">
    <location>
        <begin position="467"/>
        <end position="483"/>
    </location>
</feature>
<feature type="region of interest" description="Disordered" evidence="1">
    <location>
        <begin position="394"/>
        <end position="413"/>
    </location>
</feature>
<dbReference type="AlphaFoldDB" id="A0A448MUG3"/>
<protein>
    <submittedName>
        <fullName evidence="3">Uncharacterized protein</fullName>
    </submittedName>
</protein>
<sequence>MNNSEWFWASEYGRDRLLREELEEQAHALASASARQHRDTSKLRSELHNLQGSLEARLNALTNAFVAFVELDGIRKQLAAFPQHAEARRCAFQDLQVLLDGGVPPMRPDVDGYWLPPAMSALRPDGSVDPEQAALARQRDPQAAPVFLATARAAFGAGEAVAAELPKLLTPDDQGTWAEWQLLLWGATLRGAFGPAALTTLTATFRPLIASADNWLEWARSQAGNNDAKALDWVTSRLEELAPRGTPEQETGWTATGTGRPDFVIRGSGRIWGASNRPEPEPEETPVVVEETSPEENAWESTRAMLVQVLQVHIRGGSESEHALLARAELLEEQFNNPLGASKLPDEVPEKRHVVVDVLRQTALDDHASRQDRRSLWLLIAEIFVPVAREWQTEPEPRVPEGKVPGHDGLTVGPHGVHDQAAVRALMRRYDSQQPAGLILRGREVMWAGAALAAASFVLLLAARSGWFLLLGLAGIAAAVLGYRMNETAEGRRNTVEANKSSLARRIQDATRTTASKYEKARAGHGERRESASRFLTVFRSSS</sequence>
<keyword evidence="2" id="KW-1133">Transmembrane helix</keyword>
<dbReference type="EMBL" id="LR134406">
    <property type="protein sequence ID" value="VEH68787.1"/>
    <property type="molecule type" value="Genomic_DNA"/>
</dbReference>
<keyword evidence="4" id="KW-1185">Reference proteome</keyword>